<reference evidence="10 11" key="1">
    <citation type="journal article" date="2015" name="Genome Biol. Evol.">
        <title>Phylogenomic analyses indicate that early fungi evolved digesting cell walls of algal ancestors of land plants.</title>
        <authorList>
            <person name="Chang Y."/>
            <person name="Wang S."/>
            <person name="Sekimoto S."/>
            <person name="Aerts A.L."/>
            <person name="Choi C."/>
            <person name="Clum A."/>
            <person name="LaButti K.M."/>
            <person name="Lindquist E.A."/>
            <person name="Yee Ngan C."/>
            <person name="Ohm R.A."/>
            <person name="Salamov A.A."/>
            <person name="Grigoriev I.V."/>
            <person name="Spatafora J.W."/>
            <person name="Berbee M.L."/>
        </authorList>
    </citation>
    <scope>NUCLEOTIDE SEQUENCE [LARGE SCALE GENOMIC DNA]</scope>
    <source>
        <strain evidence="10 11">NRRL 28638</strain>
    </source>
</reference>
<dbReference type="Pfam" id="PF06728">
    <property type="entry name" value="PIG-U"/>
    <property type="match status" value="1"/>
</dbReference>
<dbReference type="InterPro" id="IPR009600">
    <property type="entry name" value="PIG-U"/>
</dbReference>
<comment type="pathway">
    <text evidence="2">Glycolipid biosynthesis; glycosylphosphatidylinositol-anchor biosynthesis.</text>
</comment>
<sequence length="373" mass="43436">MNSYKQIKEGVYLFNNSIDPYEGNVFYQSPLLLLIFSLFQKLPLKFLFGIYVQLDIIIGYTLYRLGVMYIFNNPSLLPAFNNDDYLLGMLMGSIYLLNPFTILSTLGLSTSIFQNFAIVLAISNCYQGFPNGGMMMLSFATCLGFYPVSLIFPLYLITYKSESTRTWWNFLNFVFFYALWMFGLTRLSFFYMNDWKFLSQSIGSILFPPDLTPNIGLHWYINIEVFDHFRSFFNSTFQLYSFFFVIPLSIKFRNLPFFAIFLQLGIISTFKSYPSIADFALYTSFLPLFYETFEYLNNTFVIGTALVFCCGLGPLFWEGWVQLETANANFFYAITLVYAICNILLLCSALQARLKFDYLKINPHHKDAKLKFE</sequence>
<dbReference type="PANTHER" id="PTHR13121">
    <property type="entry name" value="GPI TRANSAMIDASE COMPONENT PIG-U"/>
    <property type="match status" value="1"/>
</dbReference>
<evidence type="ECO:0000256" key="1">
    <source>
        <dbReference type="ARBA" id="ARBA00004477"/>
    </source>
</evidence>
<dbReference type="GO" id="GO:0042765">
    <property type="term" value="C:GPI-anchor transamidase complex"/>
    <property type="evidence" value="ECO:0007669"/>
    <property type="project" value="EnsemblFungi"/>
</dbReference>
<gene>
    <name evidence="10" type="ORF">CONCODRAFT_58716</name>
</gene>
<evidence type="ECO:0000313" key="11">
    <source>
        <dbReference type="Proteomes" id="UP000070444"/>
    </source>
</evidence>
<feature type="transmembrane region" description="Helical" evidence="9">
    <location>
        <begin position="295"/>
        <end position="317"/>
    </location>
</feature>
<feature type="transmembrane region" description="Helical" evidence="9">
    <location>
        <begin position="46"/>
        <end position="65"/>
    </location>
</feature>
<feature type="transmembrane region" description="Helical" evidence="9">
    <location>
        <begin position="85"/>
        <end position="105"/>
    </location>
</feature>
<dbReference type="PANTHER" id="PTHR13121:SF0">
    <property type="entry name" value="PHOSPHATIDYLINOSITOL GLYCAN ANCHOR BIOSYNTHESIS CLASS U PROTEIN"/>
    <property type="match status" value="1"/>
</dbReference>
<dbReference type="GO" id="GO:0016255">
    <property type="term" value="P:attachment of GPI anchor to protein"/>
    <property type="evidence" value="ECO:0007669"/>
    <property type="project" value="EnsemblFungi"/>
</dbReference>
<dbReference type="OrthoDB" id="549017at2759"/>
<keyword evidence="8 9" id="KW-0472">Membrane</keyword>
<dbReference type="GO" id="GO:0006506">
    <property type="term" value="P:GPI anchor biosynthetic process"/>
    <property type="evidence" value="ECO:0007669"/>
    <property type="project" value="UniProtKB-UniPathway"/>
</dbReference>
<dbReference type="UniPathway" id="UPA00196"/>
<comment type="similarity">
    <text evidence="3">Belongs to the PIGU family.</text>
</comment>
<accession>A0A137P4Y0</accession>
<dbReference type="Proteomes" id="UP000070444">
    <property type="component" value="Unassembled WGS sequence"/>
</dbReference>
<keyword evidence="7 9" id="KW-1133">Transmembrane helix</keyword>
<keyword evidence="4" id="KW-0337">GPI-anchor biosynthesis</keyword>
<feature type="transmembrane region" description="Helical" evidence="9">
    <location>
        <begin position="329"/>
        <end position="350"/>
    </location>
</feature>
<evidence type="ECO:0000256" key="2">
    <source>
        <dbReference type="ARBA" id="ARBA00004687"/>
    </source>
</evidence>
<evidence type="ECO:0000313" key="10">
    <source>
        <dbReference type="EMBL" id="KXN70009.1"/>
    </source>
</evidence>
<keyword evidence="6" id="KW-0256">Endoplasmic reticulum</keyword>
<evidence type="ECO:0000256" key="6">
    <source>
        <dbReference type="ARBA" id="ARBA00022824"/>
    </source>
</evidence>
<evidence type="ECO:0000256" key="7">
    <source>
        <dbReference type="ARBA" id="ARBA00022989"/>
    </source>
</evidence>
<organism evidence="10 11">
    <name type="scientific">Conidiobolus coronatus (strain ATCC 28846 / CBS 209.66 / NRRL 28638)</name>
    <name type="common">Delacroixia coronata</name>
    <dbReference type="NCBI Taxonomy" id="796925"/>
    <lineage>
        <taxon>Eukaryota</taxon>
        <taxon>Fungi</taxon>
        <taxon>Fungi incertae sedis</taxon>
        <taxon>Zoopagomycota</taxon>
        <taxon>Entomophthoromycotina</taxon>
        <taxon>Entomophthoromycetes</taxon>
        <taxon>Entomophthorales</taxon>
        <taxon>Ancylistaceae</taxon>
        <taxon>Conidiobolus</taxon>
    </lineage>
</organism>
<evidence type="ECO:0000256" key="8">
    <source>
        <dbReference type="ARBA" id="ARBA00023136"/>
    </source>
</evidence>
<feature type="transmembrane region" description="Helical" evidence="9">
    <location>
        <begin position="232"/>
        <end position="250"/>
    </location>
</feature>
<dbReference type="EMBL" id="KQ964515">
    <property type="protein sequence ID" value="KXN70009.1"/>
    <property type="molecule type" value="Genomic_DNA"/>
</dbReference>
<name>A0A137P4Y0_CONC2</name>
<dbReference type="OMA" id="ALWHLWI"/>
<evidence type="ECO:0000256" key="4">
    <source>
        <dbReference type="ARBA" id="ARBA00022502"/>
    </source>
</evidence>
<evidence type="ECO:0000256" key="3">
    <source>
        <dbReference type="ARBA" id="ARBA00010026"/>
    </source>
</evidence>
<keyword evidence="11" id="KW-1185">Reference proteome</keyword>
<feature type="transmembrane region" description="Helical" evidence="9">
    <location>
        <begin position="20"/>
        <end position="39"/>
    </location>
</feature>
<feature type="transmembrane region" description="Helical" evidence="9">
    <location>
        <begin position="170"/>
        <end position="191"/>
    </location>
</feature>
<feature type="transmembrane region" description="Helical" evidence="9">
    <location>
        <begin position="256"/>
        <end position="274"/>
    </location>
</feature>
<evidence type="ECO:0000256" key="9">
    <source>
        <dbReference type="SAM" id="Phobius"/>
    </source>
</evidence>
<evidence type="ECO:0000256" key="5">
    <source>
        <dbReference type="ARBA" id="ARBA00022692"/>
    </source>
</evidence>
<keyword evidence="5 9" id="KW-0812">Transmembrane</keyword>
<comment type="subcellular location">
    <subcellularLocation>
        <location evidence="1">Endoplasmic reticulum membrane</location>
        <topology evidence="1">Multi-pass membrane protein</topology>
    </subcellularLocation>
</comment>
<protein>
    <submittedName>
        <fullName evidence="10">PIG-U-domain-containing protein</fullName>
    </submittedName>
</protein>
<proteinExistence type="inferred from homology"/>
<feature type="transmembrane region" description="Helical" evidence="9">
    <location>
        <begin position="135"/>
        <end position="158"/>
    </location>
</feature>
<dbReference type="AlphaFoldDB" id="A0A137P4Y0"/>
<dbReference type="STRING" id="796925.A0A137P4Y0"/>